<evidence type="ECO:0000256" key="4">
    <source>
        <dbReference type="ARBA" id="ARBA00023163"/>
    </source>
</evidence>
<feature type="region of interest" description="Disordered" evidence="6">
    <location>
        <begin position="63"/>
        <end position="99"/>
    </location>
</feature>
<organism evidence="8 9">
    <name type="scientific">Juglans regia</name>
    <name type="common">English walnut</name>
    <dbReference type="NCBI Taxonomy" id="51240"/>
    <lineage>
        <taxon>Eukaryota</taxon>
        <taxon>Viridiplantae</taxon>
        <taxon>Streptophyta</taxon>
        <taxon>Embryophyta</taxon>
        <taxon>Tracheophyta</taxon>
        <taxon>Spermatophyta</taxon>
        <taxon>Magnoliopsida</taxon>
        <taxon>eudicotyledons</taxon>
        <taxon>Gunneridae</taxon>
        <taxon>Pentapetalae</taxon>
        <taxon>rosids</taxon>
        <taxon>fabids</taxon>
        <taxon>Fagales</taxon>
        <taxon>Juglandaceae</taxon>
        <taxon>Juglans</taxon>
    </lineage>
</organism>
<comment type="subcellular location">
    <subcellularLocation>
        <location evidence="1">Nucleus</location>
    </subcellularLocation>
</comment>
<keyword evidence="3" id="KW-0238">DNA-binding</keyword>
<accession>A0A833UFF3</accession>
<dbReference type="CDD" id="cd10017">
    <property type="entry name" value="B3_DNA"/>
    <property type="match status" value="1"/>
</dbReference>
<dbReference type="Gramene" id="Jr10_00380_p1">
    <property type="protein sequence ID" value="cds.Jr10_00380_p1"/>
    <property type="gene ID" value="Jr10_00380"/>
</dbReference>
<dbReference type="Pfam" id="PF02362">
    <property type="entry name" value="B3"/>
    <property type="match status" value="1"/>
</dbReference>
<dbReference type="Gene3D" id="2.40.330.10">
    <property type="entry name" value="DNA-binding pseudobarrel domain"/>
    <property type="match status" value="1"/>
</dbReference>
<dbReference type="PANTHER" id="PTHR31140:SF73">
    <property type="entry name" value="B3 DOMAIN-CONTAINING TRANSCRIPTION FACTOR FUS3"/>
    <property type="match status" value="1"/>
</dbReference>
<dbReference type="Proteomes" id="UP000619265">
    <property type="component" value="Unassembled WGS sequence"/>
</dbReference>
<evidence type="ECO:0000256" key="6">
    <source>
        <dbReference type="SAM" id="MobiDB-lite"/>
    </source>
</evidence>
<proteinExistence type="predicted"/>
<evidence type="ECO:0000313" key="9">
    <source>
        <dbReference type="Proteomes" id="UP000619265"/>
    </source>
</evidence>
<gene>
    <name evidence="8" type="ORF">F2P56_021107</name>
</gene>
<name>A0A833UFF3_JUGRE</name>
<feature type="domain" description="TF-B3" evidence="7">
    <location>
        <begin position="113"/>
        <end position="221"/>
    </location>
</feature>
<dbReference type="PANTHER" id="PTHR31140">
    <property type="entry name" value="B3 DOMAIN-CONTAINING TRANSCRIPTION FACTOR ABI3"/>
    <property type="match status" value="1"/>
</dbReference>
<feature type="compositionally biased region" description="Low complexity" evidence="6">
    <location>
        <begin position="78"/>
        <end position="99"/>
    </location>
</feature>
<dbReference type="GO" id="GO:0003700">
    <property type="term" value="F:DNA-binding transcription factor activity"/>
    <property type="evidence" value="ECO:0007669"/>
    <property type="project" value="InterPro"/>
</dbReference>
<keyword evidence="5" id="KW-0539">Nucleus</keyword>
<sequence length="319" mass="35803">MMKDQQGVPYVKPEAACGLVAAVEAELGLVTVGGDTTTRHGSDLIGATRDLVAAVTSFGVVHRKKRMPRQRRSSTRKLLSFAPSSSQLPPSPLHSLPTLPAREIDPRRLRFLFEKELKNSDVGSLRRMILPKVHLMQSKAAETHLPILESKEGIFISMDDLDGLHVWSFKYRYWPNNNSRMYVLENTGDFVNTHGLQLGDYIMIYLDDQNQNYVIRAKKASDDDDQDVFADHMITSRNNGVNGNYMVLNDYEPSKQGGNSFYVNYPMVDDTNMSFIYDTTSFSNDSPLDFLGGSSTNYSRIGSLEGFGSVENLSLDDFY</sequence>
<dbReference type="SMART" id="SM01019">
    <property type="entry name" value="B3"/>
    <property type="match status" value="1"/>
</dbReference>
<keyword evidence="2" id="KW-0805">Transcription regulation</keyword>
<dbReference type="SUPFAM" id="SSF101936">
    <property type="entry name" value="DNA-binding pseudobarrel domain"/>
    <property type="match status" value="1"/>
</dbReference>
<reference evidence="8" key="1">
    <citation type="submission" date="2015-10" db="EMBL/GenBank/DDBJ databases">
        <authorList>
            <person name="Martinez-Garcia P.J."/>
            <person name="Crepeau M.W."/>
            <person name="Puiu D."/>
            <person name="Gonzalez-Ibeas D."/>
            <person name="Whalen J."/>
            <person name="Stevens K."/>
            <person name="Paul R."/>
            <person name="Butterfield T."/>
            <person name="Britton M."/>
            <person name="Reagan R."/>
            <person name="Chakraborty S."/>
            <person name="Walawage S.L."/>
            <person name="Vasquez-Gross H.A."/>
            <person name="Cardeno C."/>
            <person name="Famula R."/>
            <person name="Pratt K."/>
            <person name="Kuruganti S."/>
            <person name="Aradhya M.K."/>
            <person name="Leslie C.A."/>
            <person name="Dandekar A.M."/>
            <person name="Salzberg S.L."/>
            <person name="Wegrzyn J.L."/>
            <person name="Langley C.H."/>
            <person name="Neale D.B."/>
        </authorList>
    </citation>
    <scope>NUCLEOTIDE SEQUENCE</scope>
    <source>
        <tissue evidence="8">Leaves</tissue>
    </source>
</reference>
<dbReference type="AlphaFoldDB" id="A0A833UFF3"/>
<feature type="compositionally biased region" description="Basic residues" evidence="6">
    <location>
        <begin position="63"/>
        <end position="75"/>
    </location>
</feature>
<dbReference type="InterPro" id="IPR044800">
    <property type="entry name" value="LEC2-like"/>
</dbReference>
<comment type="caution">
    <text evidence="8">The sequence shown here is derived from an EMBL/GenBank/DDBJ whole genome shotgun (WGS) entry which is preliminary data.</text>
</comment>
<evidence type="ECO:0000256" key="2">
    <source>
        <dbReference type="ARBA" id="ARBA00023015"/>
    </source>
</evidence>
<dbReference type="PROSITE" id="PS50863">
    <property type="entry name" value="B3"/>
    <property type="match status" value="1"/>
</dbReference>
<reference evidence="8" key="2">
    <citation type="submission" date="2020-03" db="EMBL/GenBank/DDBJ databases">
        <title>Walnut 2.0.</title>
        <authorList>
            <person name="Marrano A."/>
            <person name="Britton M."/>
            <person name="Zimin A.V."/>
            <person name="Zaini P.A."/>
            <person name="Workman R."/>
            <person name="Puiu D."/>
            <person name="Bianco L."/>
            <person name="Allen B.J."/>
            <person name="Troggio M."/>
            <person name="Leslie C.A."/>
            <person name="Timp W."/>
            <person name="Dendekar A."/>
            <person name="Salzberg S.L."/>
            <person name="Neale D.B."/>
        </authorList>
    </citation>
    <scope>NUCLEOTIDE SEQUENCE</scope>
    <source>
        <tissue evidence="8">Leaves</tissue>
    </source>
</reference>
<evidence type="ECO:0000256" key="5">
    <source>
        <dbReference type="ARBA" id="ARBA00023242"/>
    </source>
</evidence>
<dbReference type="InterPro" id="IPR015300">
    <property type="entry name" value="DNA-bd_pseudobarrel_sf"/>
</dbReference>
<protein>
    <recommendedName>
        <fullName evidence="7">TF-B3 domain-containing protein</fullName>
    </recommendedName>
</protein>
<dbReference type="EMBL" id="LIHL02000010">
    <property type="protein sequence ID" value="KAF5456963.1"/>
    <property type="molecule type" value="Genomic_DNA"/>
</dbReference>
<dbReference type="GO" id="GO:0005634">
    <property type="term" value="C:nucleus"/>
    <property type="evidence" value="ECO:0007669"/>
    <property type="project" value="UniProtKB-SubCell"/>
</dbReference>
<evidence type="ECO:0000256" key="3">
    <source>
        <dbReference type="ARBA" id="ARBA00023125"/>
    </source>
</evidence>
<evidence type="ECO:0000256" key="1">
    <source>
        <dbReference type="ARBA" id="ARBA00004123"/>
    </source>
</evidence>
<evidence type="ECO:0000259" key="7">
    <source>
        <dbReference type="PROSITE" id="PS50863"/>
    </source>
</evidence>
<dbReference type="GO" id="GO:0003677">
    <property type="term" value="F:DNA binding"/>
    <property type="evidence" value="ECO:0007669"/>
    <property type="project" value="UniProtKB-KW"/>
</dbReference>
<dbReference type="InterPro" id="IPR003340">
    <property type="entry name" value="B3_DNA-bd"/>
</dbReference>
<keyword evidence="4" id="KW-0804">Transcription</keyword>
<evidence type="ECO:0000313" key="8">
    <source>
        <dbReference type="EMBL" id="KAF5456963.1"/>
    </source>
</evidence>